<dbReference type="InterPro" id="IPR036388">
    <property type="entry name" value="WH-like_DNA-bd_sf"/>
</dbReference>
<dbReference type="SUPFAM" id="SSF46785">
    <property type="entry name" value="Winged helix' DNA-binding domain"/>
    <property type="match status" value="1"/>
</dbReference>
<dbReference type="PANTHER" id="PTHR33164:SF101">
    <property type="entry name" value="TRANSCRIPTIONAL REPRESSOR MPRA"/>
    <property type="match status" value="1"/>
</dbReference>
<proteinExistence type="predicted"/>
<dbReference type="InterPro" id="IPR036390">
    <property type="entry name" value="WH_DNA-bd_sf"/>
</dbReference>
<protein>
    <submittedName>
        <fullName evidence="2">MarR family transcriptional regulator</fullName>
    </submittedName>
</protein>
<feature type="domain" description="HTH marR-type" evidence="1">
    <location>
        <begin position="24"/>
        <end position="157"/>
    </location>
</feature>
<organism evidence="2 3">
    <name type="scientific">Pseudonocardia eucalypti</name>
    <dbReference type="NCBI Taxonomy" id="648755"/>
    <lineage>
        <taxon>Bacteria</taxon>
        <taxon>Bacillati</taxon>
        <taxon>Actinomycetota</taxon>
        <taxon>Actinomycetes</taxon>
        <taxon>Pseudonocardiales</taxon>
        <taxon>Pseudonocardiaceae</taxon>
        <taxon>Pseudonocardia</taxon>
    </lineage>
</organism>
<name>A0ABP9R2I7_9PSEU</name>
<sequence>MTEQDAVEYIRNEWTAREQPGADHFAAMAALMRTHQLMIAELDRLLKGYNLSRTAFLLMATLLISRDHTRPLGQLSKHLLVHPTTVTLVIDQLEARELVVRRPHPSDRRTVLAALTEEGLRVVTKAAQELGAANFGLPGVTDSMAQRLTGVLGQVRGKLGDT</sequence>
<dbReference type="SMART" id="SM00347">
    <property type="entry name" value="HTH_MARR"/>
    <property type="match status" value="1"/>
</dbReference>
<dbReference type="InterPro" id="IPR000835">
    <property type="entry name" value="HTH_MarR-typ"/>
</dbReference>
<dbReference type="RefSeq" id="WP_185063824.1">
    <property type="nucleotide sequence ID" value="NZ_BAABJP010000045.1"/>
</dbReference>
<dbReference type="PANTHER" id="PTHR33164">
    <property type="entry name" value="TRANSCRIPTIONAL REGULATOR, MARR FAMILY"/>
    <property type="match status" value="1"/>
</dbReference>
<dbReference type="EMBL" id="BAABJP010000045">
    <property type="protein sequence ID" value="GAA5170774.1"/>
    <property type="molecule type" value="Genomic_DNA"/>
</dbReference>
<keyword evidence="3" id="KW-1185">Reference proteome</keyword>
<reference evidence="3" key="1">
    <citation type="journal article" date="2019" name="Int. J. Syst. Evol. Microbiol.">
        <title>The Global Catalogue of Microorganisms (GCM) 10K type strain sequencing project: providing services to taxonomists for standard genome sequencing and annotation.</title>
        <authorList>
            <consortium name="The Broad Institute Genomics Platform"/>
            <consortium name="The Broad Institute Genome Sequencing Center for Infectious Disease"/>
            <person name="Wu L."/>
            <person name="Ma J."/>
        </authorList>
    </citation>
    <scope>NUCLEOTIDE SEQUENCE [LARGE SCALE GENOMIC DNA]</scope>
    <source>
        <strain evidence="3">JCM 18303</strain>
    </source>
</reference>
<evidence type="ECO:0000313" key="2">
    <source>
        <dbReference type="EMBL" id="GAA5170774.1"/>
    </source>
</evidence>
<comment type="caution">
    <text evidence="2">The sequence shown here is derived from an EMBL/GenBank/DDBJ whole genome shotgun (WGS) entry which is preliminary data.</text>
</comment>
<dbReference type="Gene3D" id="1.10.10.10">
    <property type="entry name" value="Winged helix-like DNA-binding domain superfamily/Winged helix DNA-binding domain"/>
    <property type="match status" value="1"/>
</dbReference>
<accession>A0ABP9R2I7</accession>
<evidence type="ECO:0000313" key="3">
    <source>
        <dbReference type="Proteomes" id="UP001428817"/>
    </source>
</evidence>
<dbReference type="PROSITE" id="PS50995">
    <property type="entry name" value="HTH_MARR_2"/>
    <property type="match status" value="1"/>
</dbReference>
<dbReference type="Pfam" id="PF01047">
    <property type="entry name" value="MarR"/>
    <property type="match status" value="1"/>
</dbReference>
<dbReference type="InterPro" id="IPR039422">
    <property type="entry name" value="MarR/SlyA-like"/>
</dbReference>
<gene>
    <name evidence="2" type="ORF">GCM10023321_68390</name>
</gene>
<dbReference type="Proteomes" id="UP001428817">
    <property type="component" value="Unassembled WGS sequence"/>
</dbReference>
<evidence type="ECO:0000259" key="1">
    <source>
        <dbReference type="PROSITE" id="PS50995"/>
    </source>
</evidence>